<dbReference type="SUPFAM" id="SSF51445">
    <property type="entry name" value="(Trans)glycosidases"/>
    <property type="match status" value="1"/>
</dbReference>
<evidence type="ECO:0000313" key="6">
    <source>
        <dbReference type="Proteomes" id="UP001156670"/>
    </source>
</evidence>
<evidence type="ECO:0000256" key="3">
    <source>
        <dbReference type="RuleBase" id="RU361153"/>
    </source>
</evidence>
<proteinExistence type="inferred from homology"/>
<dbReference type="Gene3D" id="3.20.20.80">
    <property type="entry name" value="Glycosidases"/>
    <property type="match status" value="1"/>
</dbReference>
<evidence type="ECO:0000313" key="5">
    <source>
        <dbReference type="EMBL" id="GLQ91514.1"/>
    </source>
</evidence>
<organism evidence="5 6">
    <name type="scientific">Dyella acidisoli</name>
    <dbReference type="NCBI Taxonomy" id="1867834"/>
    <lineage>
        <taxon>Bacteria</taxon>
        <taxon>Pseudomonadati</taxon>
        <taxon>Pseudomonadota</taxon>
        <taxon>Gammaproteobacteria</taxon>
        <taxon>Lysobacterales</taxon>
        <taxon>Rhodanobacteraceae</taxon>
        <taxon>Dyella</taxon>
    </lineage>
</organism>
<dbReference type="EMBL" id="BSOB01000005">
    <property type="protein sequence ID" value="GLQ91514.1"/>
    <property type="molecule type" value="Genomic_DNA"/>
</dbReference>
<dbReference type="InterPro" id="IPR017853">
    <property type="entry name" value="GH"/>
</dbReference>
<keyword evidence="6" id="KW-1185">Reference proteome</keyword>
<evidence type="ECO:0000259" key="4">
    <source>
        <dbReference type="Pfam" id="PF00150"/>
    </source>
</evidence>
<dbReference type="InterPro" id="IPR035992">
    <property type="entry name" value="Ricin_B-like_lectins"/>
</dbReference>
<protein>
    <submittedName>
        <fullName evidence="5">Carbohydrate-binding protein</fullName>
    </submittedName>
</protein>
<sequence length="589" mass="64614">MKNVTSDFLKGASLRSNWQGQWWSFFISMVLLCVLGTTAVNADESWALASTRTRLIGFNWADARDNFQSGELVLSGTLSTYGYNDFSTAAQYVASTFKKGFSPVNTVRIPINYATVNDANYWASYKGAIDGLLASGLNVIICYWPDGRDGFGVPYGTVNQANWDSAWSTVLSAYINNPSVYFEPINEPWGYSTWIQSDLSALHDTGDLDSLKQLYKNWESTALQAYQGTATGTSATSLPSSIKHRVILAGGMVEEDIKDLANDSYWDDYLLGFHMYSFVYDEQHGGTISSEPLIPHRRHTDWPTYLAWLINRHWPRVVITEFGAETSNTGYDNPNNGYDNSSEKVPSIQGIANYAYTFGAGMIWWPGFKGSYTQNQSTAQSLSLDGYNFFSSSTETSAGQYAATPYMLLSSTPANSGLSTLLSAAAGQSSMYTLLSGEFQNGCSGTQSNIASYQGTGGYVYDRESWASAGPTATGVNLYICNTENSDGFYYIGNNSVPQNGQVVEVNGNSTSSNAGLDFYGVNDQENQKWLPIQAALDQSVFFANEQDYQLWDVRGDPGASSTLTAGQDLDQWPLDGQGNQKWSVILVK</sequence>
<accession>A0ABQ5XIJ8</accession>
<name>A0ABQ5XIJ8_9GAMM</name>
<evidence type="ECO:0000256" key="1">
    <source>
        <dbReference type="ARBA" id="ARBA00022801"/>
    </source>
</evidence>
<comment type="similarity">
    <text evidence="3">Belongs to the glycosyl hydrolase 5 (cellulase A) family.</text>
</comment>
<evidence type="ECO:0000256" key="2">
    <source>
        <dbReference type="ARBA" id="ARBA00023295"/>
    </source>
</evidence>
<feature type="domain" description="Glycoside hydrolase family 5" evidence="4">
    <location>
        <begin position="82"/>
        <end position="365"/>
    </location>
</feature>
<dbReference type="CDD" id="cd00161">
    <property type="entry name" value="beta-trefoil_Ricin-like"/>
    <property type="match status" value="1"/>
</dbReference>
<dbReference type="InterPro" id="IPR001547">
    <property type="entry name" value="Glyco_hydro_5"/>
</dbReference>
<dbReference type="Proteomes" id="UP001156670">
    <property type="component" value="Unassembled WGS sequence"/>
</dbReference>
<dbReference type="Gene3D" id="2.80.10.50">
    <property type="match status" value="1"/>
</dbReference>
<comment type="caution">
    <text evidence="5">The sequence shown here is derived from an EMBL/GenBank/DDBJ whole genome shotgun (WGS) entry which is preliminary data.</text>
</comment>
<keyword evidence="2 3" id="KW-0326">Glycosidase</keyword>
<dbReference type="SUPFAM" id="SSF50370">
    <property type="entry name" value="Ricin B-like lectins"/>
    <property type="match status" value="1"/>
</dbReference>
<dbReference type="Pfam" id="PF00150">
    <property type="entry name" value="Cellulase"/>
    <property type="match status" value="1"/>
</dbReference>
<reference evidence="6" key="1">
    <citation type="journal article" date="2019" name="Int. J. Syst. Evol. Microbiol.">
        <title>The Global Catalogue of Microorganisms (GCM) 10K type strain sequencing project: providing services to taxonomists for standard genome sequencing and annotation.</title>
        <authorList>
            <consortium name="The Broad Institute Genomics Platform"/>
            <consortium name="The Broad Institute Genome Sequencing Center for Infectious Disease"/>
            <person name="Wu L."/>
            <person name="Ma J."/>
        </authorList>
    </citation>
    <scope>NUCLEOTIDE SEQUENCE [LARGE SCALE GENOMIC DNA]</scope>
    <source>
        <strain evidence="6">NBRC 111980</strain>
    </source>
</reference>
<dbReference type="RefSeq" id="WP_284319283.1">
    <property type="nucleotide sequence ID" value="NZ_BSOB01000005.1"/>
</dbReference>
<gene>
    <name evidence="5" type="ORF">GCM10007901_04640</name>
</gene>
<keyword evidence="1 3" id="KW-0378">Hydrolase</keyword>